<evidence type="ECO:0000256" key="4">
    <source>
        <dbReference type="ARBA" id="ARBA00023136"/>
    </source>
</evidence>
<keyword evidence="3 5" id="KW-1133">Transmembrane helix</keyword>
<keyword evidence="5" id="KW-1003">Cell membrane</keyword>
<dbReference type="Proteomes" id="UP000593594">
    <property type="component" value="Chromosome"/>
</dbReference>
<evidence type="ECO:0000256" key="6">
    <source>
        <dbReference type="SAM" id="MobiDB-lite"/>
    </source>
</evidence>
<dbReference type="InterPro" id="IPR002033">
    <property type="entry name" value="TatC"/>
</dbReference>
<evidence type="ECO:0000256" key="3">
    <source>
        <dbReference type="ARBA" id="ARBA00022989"/>
    </source>
</evidence>
<keyword evidence="8" id="KW-1185">Reference proteome</keyword>
<organism evidence="7 8">
    <name type="scientific">Kaustia mangrovi</name>
    <dbReference type="NCBI Taxonomy" id="2593653"/>
    <lineage>
        <taxon>Bacteria</taxon>
        <taxon>Pseudomonadati</taxon>
        <taxon>Pseudomonadota</taxon>
        <taxon>Alphaproteobacteria</taxon>
        <taxon>Hyphomicrobiales</taxon>
        <taxon>Parvibaculaceae</taxon>
        <taxon>Kaustia</taxon>
    </lineage>
</organism>
<keyword evidence="5" id="KW-0653">Protein transport</keyword>
<sequence>MSQEDIEATQAPLIEHLIELRSRLIKSMIGFGLAFLFCFYFATDIFNILVWPYKWAVGDAHELRLIYTAPQEYFFTQLKIGLFGGIFLAFPVIASQLYMFVAPGLYKNERGAFLPFLLATPILFIAGASLVFFLVMPLALKFFASFQQTGEDGRAIIELLPRVSEYLGLTMTLILAFGACFQLPVLLTLLARVGLISSDWLKEKRKYAIVIVFALAAFLTPPDPFTQTGLALPTLLLYELSILSVRMVEKRRAEEEAARAAEDDEDETDGPDDDGDGDGKGDDGGKGGKAE</sequence>
<feature type="transmembrane region" description="Helical" evidence="5">
    <location>
        <begin position="113"/>
        <end position="136"/>
    </location>
</feature>
<reference evidence="7 8" key="1">
    <citation type="submission" date="2020-06" db="EMBL/GenBank/DDBJ databases">
        <title>Genome sequence of 2 isolates from Red Sea Mangroves.</title>
        <authorList>
            <person name="Sefrji F."/>
            <person name="Michoud G."/>
            <person name="Merlino G."/>
            <person name="Daffonchio D."/>
        </authorList>
    </citation>
    <scope>NUCLEOTIDE SEQUENCE [LARGE SCALE GENOMIC DNA]</scope>
    <source>
        <strain evidence="7 8">R1DC25</strain>
    </source>
</reference>
<dbReference type="InterPro" id="IPR019820">
    <property type="entry name" value="Sec-indep_translocase_CS"/>
</dbReference>
<dbReference type="PANTHER" id="PTHR30371:SF0">
    <property type="entry name" value="SEC-INDEPENDENT PROTEIN TRANSLOCASE PROTEIN TATC, CHLOROPLASTIC-RELATED"/>
    <property type="match status" value="1"/>
</dbReference>
<dbReference type="PRINTS" id="PR01840">
    <property type="entry name" value="TATCFAMILY"/>
</dbReference>
<keyword evidence="5" id="KW-0811">Translocation</keyword>
<evidence type="ECO:0000256" key="5">
    <source>
        <dbReference type="HAMAP-Rule" id="MF_00902"/>
    </source>
</evidence>
<feature type="compositionally biased region" description="Basic and acidic residues" evidence="6">
    <location>
        <begin position="277"/>
        <end position="291"/>
    </location>
</feature>
<feature type="transmembrane region" description="Helical" evidence="5">
    <location>
        <begin position="29"/>
        <end position="53"/>
    </location>
</feature>
<comment type="subcellular location">
    <subcellularLocation>
        <location evidence="5">Cell membrane</location>
        <topology evidence="5">Multi-pass membrane protein</topology>
    </subcellularLocation>
    <subcellularLocation>
        <location evidence="1">Membrane</location>
        <topology evidence="1">Multi-pass membrane protein</topology>
    </subcellularLocation>
</comment>
<dbReference type="PROSITE" id="PS01218">
    <property type="entry name" value="TATC"/>
    <property type="match status" value="1"/>
</dbReference>
<dbReference type="GO" id="GO:0009977">
    <property type="term" value="F:proton motive force dependent protein transmembrane transporter activity"/>
    <property type="evidence" value="ECO:0007669"/>
    <property type="project" value="TreeGrafter"/>
</dbReference>
<feature type="region of interest" description="Disordered" evidence="6">
    <location>
        <begin position="254"/>
        <end position="291"/>
    </location>
</feature>
<dbReference type="PANTHER" id="PTHR30371">
    <property type="entry name" value="SEC-INDEPENDENT PROTEIN TRANSLOCASE PROTEIN TATC"/>
    <property type="match status" value="1"/>
</dbReference>
<comment type="caution">
    <text evidence="5">Lacks conserved residue(s) required for the propagation of feature annotation.</text>
</comment>
<feature type="transmembrane region" description="Helical" evidence="5">
    <location>
        <begin position="169"/>
        <end position="195"/>
    </location>
</feature>
<accession>A0A7S8C1J8</accession>
<evidence type="ECO:0000313" key="7">
    <source>
        <dbReference type="EMBL" id="QPC41680.1"/>
    </source>
</evidence>
<proteinExistence type="inferred from homology"/>
<dbReference type="HAMAP" id="MF_00902">
    <property type="entry name" value="TatC"/>
    <property type="match status" value="1"/>
</dbReference>
<keyword evidence="4 5" id="KW-0472">Membrane</keyword>
<feature type="transmembrane region" description="Helical" evidence="5">
    <location>
        <begin position="207"/>
        <end position="224"/>
    </location>
</feature>
<dbReference type="NCBIfam" id="TIGR00945">
    <property type="entry name" value="tatC"/>
    <property type="match status" value="1"/>
</dbReference>
<protein>
    <recommendedName>
        <fullName evidence="5">Sec-independent protein translocase protein TatC</fullName>
    </recommendedName>
</protein>
<evidence type="ECO:0000256" key="1">
    <source>
        <dbReference type="ARBA" id="ARBA00004141"/>
    </source>
</evidence>
<comment type="subunit">
    <text evidence="5">The Tat system comprises two distinct complexes: a TatABC complex, containing multiple copies of TatA, TatB and TatC subunits, and a separate TatA complex, containing only TatA subunits. Substrates initially bind to the TatABC complex, which probably triggers association of the separate TatA complex to form the active translocon.</text>
</comment>
<dbReference type="Pfam" id="PF00902">
    <property type="entry name" value="TatC"/>
    <property type="match status" value="1"/>
</dbReference>
<dbReference type="GO" id="GO:0043953">
    <property type="term" value="P:protein transport by the Tat complex"/>
    <property type="evidence" value="ECO:0007669"/>
    <property type="project" value="UniProtKB-UniRule"/>
</dbReference>
<keyword evidence="2 5" id="KW-0812">Transmembrane</keyword>
<feature type="compositionally biased region" description="Acidic residues" evidence="6">
    <location>
        <begin position="262"/>
        <end position="276"/>
    </location>
</feature>
<dbReference type="AlphaFoldDB" id="A0A7S8C1J8"/>
<evidence type="ECO:0000256" key="2">
    <source>
        <dbReference type="ARBA" id="ARBA00022692"/>
    </source>
</evidence>
<comment type="similarity">
    <text evidence="5">Belongs to the TatC family.</text>
</comment>
<dbReference type="KEGG" id="kmn:HW532_02435"/>
<keyword evidence="5" id="KW-0813">Transport</keyword>
<dbReference type="EMBL" id="CP058214">
    <property type="protein sequence ID" value="QPC41680.1"/>
    <property type="molecule type" value="Genomic_DNA"/>
</dbReference>
<dbReference type="GO" id="GO:0033281">
    <property type="term" value="C:TAT protein transport complex"/>
    <property type="evidence" value="ECO:0007669"/>
    <property type="project" value="UniProtKB-UniRule"/>
</dbReference>
<comment type="function">
    <text evidence="5">Part of the twin-arginine translocation (Tat) system that transports large folded proteins containing a characteristic twin-arginine motif in their signal peptide across membranes. Together with TatB, TatC is part of a receptor directly interacting with Tat signal peptides.</text>
</comment>
<dbReference type="GO" id="GO:0065002">
    <property type="term" value="P:intracellular protein transmembrane transport"/>
    <property type="evidence" value="ECO:0007669"/>
    <property type="project" value="TreeGrafter"/>
</dbReference>
<evidence type="ECO:0000313" key="8">
    <source>
        <dbReference type="Proteomes" id="UP000593594"/>
    </source>
</evidence>
<name>A0A7S8C1J8_9HYPH</name>
<dbReference type="RefSeq" id="WP_213162902.1">
    <property type="nucleotide sequence ID" value="NZ_CP058214.1"/>
</dbReference>
<feature type="transmembrane region" description="Helical" evidence="5">
    <location>
        <begin position="80"/>
        <end position="101"/>
    </location>
</feature>
<gene>
    <name evidence="5 7" type="primary">tatC</name>
    <name evidence="7" type="ORF">HW532_02435</name>
</gene>